<dbReference type="Pfam" id="PF03564">
    <property type="entry name" value="DUF1759"/>
    <property type="match status" value="1"/>
</dbReference>
<dbReference type="Gene3D" id="3.30.70.270">
    <property type="match status" value="1"/>
</dbReference>
<dbReference type="InterPro" id="IPR000477">
    <property type="entry name" value="RT_dom"/>
</dbReference>
<gene>
    <name evidence="4" type="primary">LOC100908498</name>
</gene>
<dbReference type="PANTHER" id="PTHR47331">
    <property type="entry name" value="PHD-TYPE DOMAIN-CONTAINING PROTEIN"/>
    <property type="match status" value="1"/>
</dbReference>
<dbReference type="KEGG" id="goe:100908498"/>
<proteinExistence type="predicted"/>
<dbReference type="InterPro" id="IPR043128">
    <property type="entry name" value="Rev_trsase/Diguanyl_cyclase"/>
</dbReference>
<evidence type="ECO:0000313" key="3">
    <source>
        <dbReference type="Proteomes" id="UP000694867"/>
    </source>
</evidence>
<dbReference type="Pfam" id="PF00078">
    <property type="entry name" value="RVT_1"/>
    <property type="match status" value="1"/>
</dbReference>
<dbReference type="Proteomes" id="UP000694867">
    <property type="component" value="Unplaced"/>
</dbReference>
<dbReference type="InterPro" id="IPR043502">
    <property type="entry name" value="DNA/RNA_pol_sf"/>
</dbReference>
<feature type="region of interest" description="Disordered" evidence="1">
    <location>
        <begin position="1"/>
        <end position="47"/>
    </location>
</feature>
<reference evidence="4" key="1">
    <citation type="submission" date="2025-08" db="UniProtKB">
        <authorList>
            <consortium name="RefSeq"/>
        </authorList>
    </citation>
    <scope>IDENTIFICATION</scope>
</reference>
<accession>A0AAJ6VXC0</accession>
<dbReference type="InterPro" id="IPR008042">
    <property type="entry name" value="Retrotrans_Pao"/>
</dbReference>
<evidence type="ECO:0000313" key="4">
    <source>
        <dbReference type="RefSeq" id="XP_003741471.1"/>
    </source>
</evidence>
<dbReference type="SUPFAM" id="SSF56672">
    <property type="entry name" value="DNA/RNA polymerases"/>
    <property type="match status" value="1"/>
</dbReference>
<dbReference type="Gene3D" id="3.10.10.10">
    <property type="entry name" value="HIV Type 1 Reverse Transcriptase, subunit A, domain 1"/>
    <property type="match status" value="1"/>
</dbReference>
<protein>
    <submittedName>
        <fullName evidence="4">Uncharacterized protein LOC100908498</fullName>
    </submittedName>
</protein>
<dbReference type="GO" id="GO:0071897">
    <property type="term" value="P:DNA biosynthetic process"/>
    <property type="evidence" value="ECO:0007669"/>
    <property type="project" value="UniProtKB-ARBA"/>
</dbReference>
<dbReference type="RefSeq" id="XP_003741471.1">
    <property type="nucleotide sequence ID" value="XM_003741423.1"/>
</dbReference>
<evidence type="ECO:0000259" key="2">
    <source>
        <dbReference type="Pfam" id="PF00078"/>
    </source>
</evidence>
<organism evidence="3 4">
    <name type="scientific">Galendromus occidentalis</name>
    <name type="common">western predatory mite</name>
    <dbReference type="NCBI Taxonomy" id="34638"/>
    <lineage>
        <taxon>Eukaryota</taxon>
        <taxon>Metazoa</taxon>
        <taxon>Ecdysozoa</taxon>
        <taxon>Arthropoda</taxon>
        <taxon>Chelicerata</taxon>
        <taxon>Arachnida</taxon>
        <taxon>Acari</taxon>
        <taxon>Parasitiformes</taxon>
        <taxon>Mesostigmata</taxon>
        <taxon>Gamasina</taxon>
        <taxon>Phytoseioidea</taxon>
        <taxon>Phytoseiidae</taxon>
        <taxon>Typhlodrominae</taxon>
        <taxon>Galendromus</taxon>
    </lineage>
</organism>
<dbReference type="InterPro" id="IPR005312">
    <property type="entry name" value="DUF1759"/>
</dbReference>
<dbReference type="PANTHER" id="PTHR47331:SF5">
    <property type="entry name" value="RIBONUCLEASE H"/>
    <property type="match status" value="1"/>
</dbReference>
<name>A0AAJ6VXC0_9ACAR</name>
<dbReference type="Pfam" id="PF05380">
    <property type="entry name" value="Peptidase_A17"/>
    <property type="match status" value="1"/>
</dbReference>
<dbReference type="GeneID" id="100908498"/>
<feature type="region of interest" description="Disordered" evidence="1">
    <location>
        <begin position="161"/>
        <end position="204"/>
    </location>
</feature>
<sequence length="1548" mass="175551">MSNEEKPKHIAIPEMEEPDEDPGNSQAEIDAHQCGSSRASATPGASRVHWKTRQKYEKILEDQIARRTLVRNSLEDRVDRIKLLCENPPENIRRHAKLHAAMLERSESELRTLDTEIADLMRKLNPSDLVEDYDRVIFFEEMVIGAQSDLEDLQKASLADRSEHSVGGASADDQCIQPDADDQRASTPQMDPGDQRGPETNVSSLPMIVKVVQEKSPRTPKFNGNFKQFREWSQLFESYVNSKDIPVIQKFAKLKESLIGPARQEIAHISFCESQYEIALKRIHDVYGDEQDAEQQHVKEISGLFNAKDLHRPDKLRHFHSTLSQNVLALVALGKRIDGLSTFLVHNLIRVLPRSLQLQFLDIYEDLRESGDSRCELEVLIDFLERQVKIHRKIADSSTRYRSPTPYSSNDSQSNYKPARFEHQSANFSSTVINTSRTVPAGRHMYSCVFCEASHLSRNCKAPLTLEERKEKVSSKRACFRCLRLNHSAVNCKANVRCSICSHKHYPLMCPKQDKVSPSVSQCDVTTTILSSVDALEGSTLLPTGFVWAHFGNRKKKVRILLDTCSHRSYVSKRTISDLAAKPTDSTLLSLGSIGGNVSDVQRFQIYELSLQSCFSPQVVIPVRCLEIAEISKSVLPLVKQTYGLTPSADLGGDGEDLSIEILLGADILPKIEKEQKRLLDGLSAFNTQFGWFFYGGVVKESDTRPPSLCAFSLIQPWRPEESRVSPVEEEPLTKDIDFLWNSETLGIESPNENQNEIDELDEELIKHHRRTTRKLADGRFSVSLPFRNNLETLGDNESLTRSRLIRLLNSLANDQDTIGTIDKEISEYISNGYAEPAPPRIDGEPAHYLPIQAIVKSSPEYPTGKKSRIVKDASARSADRASLNDVLHQGPSLLPDILKVLIHVRRFKYAVAADVEKAFLQIKVNPDHRTFLRFLWPLGISTNPRARWQEFWNTSLDFGLVCSPFLFCQTIKLLLESQAAEDTQKSALANEVIDSYYMDDVFSGGDSLNEASHKIKLLFEMFYAGKFRLRKWSTNSSALADIIPLTVPFPDVNVTCEKTDAKLLGVKWNQREDSLGVFTKKALVEMKSDRASKRILLKALAQLFDPLGIMSPSTVSAKILLQKLWKKARDWDEDLEGDDLDDFVRFRECIERSSSLSVPRPLKTDDRNLAVRELHTFSDASLSAYGCVCYVRDIFSNGPAKVSFLMSKARVSPLKSKQTIHRLELQGAVVAARIALRVGNYLIPQPERKLYYTDNAACLGWLRDSNAKWKTFVANRTREILSSSRPSDWSYVKSSDNPADILSRAMDINEEATKLMWLKGPPWLEPFGKDPSLHPLNTPRATTETDAERIEEICMMTVSAPQEHLFDELSLISRTNSWPKIVRIWAFTRRVAQKFCQTRVRLDQQGSLGQTAMNSGRDPPINLLTISTEEFVLSRDDLIRRIQQRRFPIEYSSECQSVPKTSSLFKYSPFFSEDRFIRSRTRLERAESFTYDEIYPILLPSDEPAVKLLILNIHARECLHSGGIVGTLHNLRRRYLVLKARRLTKTS</sequence>
<keyword evidence="3" id="KW-1185">Reference proteome</keyword>
<evidence type="ECO:0000256" key="1">
    <source>
        <dbReference type="SAM" id="MobiDB-lite"/>
    </source>
</evidence>
<feature type="domain" description="Reverse transcriptase" evidence="2">
    <location>
        <begin position="905"/>
        <end position="1024"/>
    </location>
</feature>